<organism evidence="1">
    <name type="scientific">Oryza nivara</name>
    <name type="common">Indian wild rice</name>
    <name type="synonym">Oryza sativa f. spontanea</name>
    <dbReference type="NCBI Taxonomy" id="4536"/>
    <lineage>
        <taxon>Eukaryota</taxon>
        <taxon>Viridiplantae</taxon>
        <taxon>Streptophyta</taxon>
        <taxon>Embryophyta</taxon>
        <taxon>Tracheophyta</taxon>
        <taxon>Spermatophyta</taxon>
        <taxon>Magnoliopsida</taxon>
        <taxon>Liliopsida</taxon>
        <taxon>Poales</taxon>
        <taxon>Poaceae</taxon>
        <taxon>BOP clade</taxon>
        <taxon>Oryzoideae</taxon>
        <taxon>Oryzeae</taxon>
        <taxon>Oryzinae</taxon>
        <taxon>Oryza</taxon>
    </lineage>
</organism>
<reference evidence="1" key="2">
    <citation type="submission" date="2018-04" db="EMBL/GenBank/DDBJ databases">
        <title>OnivRS2 (Oryza nivara Reference Sequence Version 2).</title>
        <authorList>
            <person name="Zhang J."/>
            <person name="Kudrna D."/>
            <person name="Lee S."/>
            <person name="Talag J."/>
            <person name="Rajasekar S."/>
            <person name="Welchert J."/>
            <person name="Hsing Y.-I."/>
            <person name="Wing R.A."/>
        </authorList>
    </citation>
    <scope>NUCLEOTIDE SEQUENCE [LARGE SCALE GENOMIC DNA]</scope>
    <source>
        <strain evidence="1">SL10</strain>
    </source>
</reference>
<name>A0A0E0IBK2_ORYNI</name>
<dbReference type="AlphaFoldDB" id="A0A0E0IBK2"/>
<keyword evidence="2" id="KW-1185">Reference proteome</keyword>
<sequence>MCSEPATSVPSKGHLVVAVGTGSGVLGIILDVDEEQVLLHCPCPTLELVSSGHVLPVEQVLHPHGTPELIAGGCVLRK</sequence>
<dbReference type="Gramene" id="ONIVA08G14840.2">
    <property type="protein sequence ID" value="ONIVA08G14840.2"/>
    <property type="gene ID" value="ONIVA08G14840"/>
</dbReference>
<evidence type="ECO:0000313" key="1">
    <source>
        <dbReference type="EnsemblPlants" id="ONIVA08G14840.2"/>
    </source>
</evidence>
<dbReference type="HOGENOM" id="CLU_2626190_0_0_1"/>
<dbReference type="EnsemblPlants" id="ONIVA08G14840.2">
    <property type="protein sequence ID" value="ONIVA08G14840.2"/>
    <property type="gene ID" value="ONIVA08G14840"/>
</dbReference>
<dbReference type="Proteomes" id="UP000006591">
    <property type="component" value="Chromosome 8"/>
</dbReference>
<protein>
    <submittedName>
        <fullName evidence="1">Uncharacterized protein</fullName>
    </submittedName>
</protein>
<proteinExistence type="predicted"/>
<evidence type="ECO:0000313" key="2">
    <source>
        <dbReference type="Proteomes" id="UP000006591"/>
    </source>
</evidence>
<accession>A0A0E0IBK2</accession>
<reference evidence="1" key="1">
    <citation type="submission" date="2015-04" db="UniProtKB">
        <authorList>
            <consortium name="EnsemblPlants"/>
        </authorList>
    </citation>
    <scope>IDENTIFICATION</scope>
    <source>
        <strain evidence="1">SL10</strain>
    </source>
</reference>